<evidence type="ECO:0000259" key="7">
    <source>
        <dbReference type="Pfam" id="PF03168"/>
    </source>
</evidence>
<evidence type="ECO:0000313" key="9">
    <source>
        <dbReference type="Proteomes" id="UP000283530"/>
    </source>
</evidence>
<dbReference type="Proteomes" id="UP000283530">
    <property type="component" value="Unassembled WGS sequence"/>
</dbReference>
<dbReference type="InterPro" id="IPR004864">
    <property type="entry name" value="LEA_2"/>
</dbReference>
<comment type="caution">
    <text evidence="8">The sequence shown here is derived from an EMBL/GenBank/DDBJ whole genome shotgun (WGS) entry which is preliminary data.</text>
</comment>
<organism evidence="8 9">
    <name type="scientific">Cinnamomum micranthum f. kanehirae</name>
    <dbReference type="NCBI Taxonomy" id="337451"/>
    <lineage>
        <taxon>Eukaryota</taxon>
        <taxon>Viridiplantae</taxon>
        <taxon>Streptophyta</taxon>
        <taxon>Embryophyta</taxon>
        <taxon>Tracheophyta</taxon>
        <taxon>Spermatophyta</taxon>
        <taxon>Magnoliopsida</taxon>
        <taxon>Magnoliidae</taxon>
        <taxon>Laurales</taxon>
        <taxon>Lauraceae</taxon>
        <taxon>Cinnamomum</taxon>
    </lineage>
</organism>
<protein>
    <submittedName>
        <fullName evidence="8">Late embryogenesis abundant protein</fullName>
    </submittedName>
</protein>
<keyword evidence="9" id="KW-1185">Reference proteome</keyword>
<feature type="transmembrane region" description="Helical" evidence="6">
    <location>
        <begin position="27"/>
        <end position="50"/>
    </location>
</feature>
<evidence type="ECO:0000256" key="4">
    <source>
        <dbReference type="ARBA" id="ARBA00023136"/>
    </source>
</evidence>
<dbReference type="PANTHER" id="PTHR31234:SF65">
    <property type="entry name" value="LATE EMBRYOGENESIS ABUNDANT PROTEIN, LEA_2 SUBGROUP"/>
    <property type="match status" value="1"/>
</dbReference>
<comment type="subcellular location">
    <subcellularLocation>
        <location evidence="1">Membrane</location>
        <topology evidence="1">Single-pass membrane protein</topology>
    </subcellularLocation>
</comment>
<sequence>MTSNENAEHKPLHPAPPPSPRRRFCRCCAITSAIVLLLIVIVLILFFTLFKPKDPTTTLLSTTVYGVSPSVSLPTIQFKLNVSLDLLFHVRNPNRASFRHRPGESLVLYRGNQVGDVDISPGKIPARGSEQIPCRVTVEADKFGSDSTRFIADVVSGEVEFEARTRIPGKVTVLGFIKKNVVAVVDCLVMVQFPGLTVGRQECQHKIKM</sequence>
<dbReference type="GO" id="GO:0098542">
    <property type="term" value="P:defense response to other organism"/>
    <property type="evidence" value="ECO:0007669"/>
    <property type="project" value="InterPro"/>
</dbReference>
<evidence type="ECO:0000256" key="6">
    <source>
        <dbReference type="SAM" id="Phobius"/>
    </source>
</evidence>
<reference evidence="8 9" key="1">
    <citation type="journal article" date="2019" name="Nat. Plants">
        <title>Stout camphor tree genome fills gaps in understanding of flowering plant genome evolution.</title>
        <authorList>
            <person name="Chaw S.M."/>
            <person name="Liu Y.C."/>
            <person name="Wu Y.W."/>
            <person name="Wang H.Y."/>
            <person name="Lin C.I."/>
            <person name="Wu C.S."/>
            <person name="Ke H.M."/>
            <person name="Chang L.Y."/>
            <person name="Hsu C.Y."/>
            <person name="Yang H.T."/>
            <person name="Sudianto E."/>
            <person name="Hsu M.H."/>
            <person name="Wu K.P."/>
            <person name="Wang L.N."/>
            <person name="Leebens-Mack J.H."/>
            <person name="Tsai I.J."/>
        </authorList>
    </citation>
    <scope>NUCLEOTIDE SEQUENCE [LARGE SCALE GENOMIC DNA]</scope>
    <source>
        <strain evidence="9">cv. Chaw 1501</strain>
        <tissue evidence="8">Young leaves</tissue>
    </source>
</reference>
<proteinExistence type="predicted"/>
<dbReference type="OrthoDB" id="1910624at2759"/>
<keyword evidence="3 6" id="KW-1133">Transmembrane helix</keyword>
<accession>A0A3S3MQP8</accession>
<evidence type="ECO:0000256" key="5">
    <source>
        <dbReference type="SAM" id="MobiDB-lite"/>
    </source>
</evidence>
<feature type="domain" description="Late embryogenesis abundant protein LEA-2 subgroup" evidence="7">
    <location>
        <begin position="88"/>
        <end position="181"/>
    </location>
</feature>
<dbReference type="PANTHER" id="PTHR31234">
    <property type="entry name" value="LATE EMBRYOGENESIS ABUNDANT (LEA) HYDROXYPROLINE-RICH GLYCOPROTEIN FAMILY"/>
    <property type="match status" value="1"/>
</dbReference>
<keyword evidence="4 6" id="KW-0472">Membrane</keyword>
<name>A0A3S3MQP8_9MAGN</name>
<evidence type="ECO:0000313" key="8">
    <source>
        <dbReference type="EMBL" id="RWR87982.1"/>
    </source>
</evidence>
<dbReference type="InterPro" id="IPR044839">
    <property type="entry name" value="NDR1-like"/>
</dbReference>
<evidence type="ECO:0000256" key="2">
    <source>
        <dbReference type="ARBA" id="ARBA00022692"/>
    </source>
</evidence>
<gene>
    <name evidence="8" type="ORF">CKAN_01695600</name>
</gene>
<dbReference type="Gene3D" id="2.60.40.1820">
    <property type="match status" value="1"/>
</dbReference>
<feature type="region of interest" description="Disordered" evidence="5">
    <location>
        <begin position="1"/>
        <end position="20"/>
    </location>
</feature>
<dbReference type="EMBL" id="QPKB01000006">
    <property type="protein sequence ID" value="RWR87982.1"/>
    <property type="molecule type" value="Genomic_DNA"/>
</dbReference>
<dbReference type="GO" id="GO:0016020">
    <property type="term" value="C:membrane"/>
    <property type="evidence" value="ECO:0007669"/>
    <property type="project" value="UniProtKB-SubCell"/>
</dbReference>
<dbReference type="Pfam" id="PF03168">
    <property type="entry name" value="LEA_2"/>
    <property type="match status" value="1"/>
</dbReference>
<keyword evidence="2 6" id="KW-0812">Transmembrane</keyword>
<feature type="compositionally biased region" description="Basic and acidic residues" evidence="5">
    <location>
        <begin position="1"/>
        <end position="11"/>
    </location>
</feature>
<dbReference type="SUPFAM" id="SSF117070">
    <property type="entry name" value="LEA14-like"/>
    <property type="match status" value="1"/>
</dbReference>
<evidence type="ECO:0000256" key="3">
    <source>
        <dbReference type="ARBA" id="ARBA00022989"/>
    </source>
</evidence>
<dbReference type="AlphaFoldDB" id="A0A3S3MQP8"/>
<evidence type="ECO:0000256" key="1">
    <source>
        <dbReference type="ARBA" id="ARBA00004167"/>
    </source>
</evidence>